<accession>A0A073IIT3</accession>
<evidence type="ECO:0000313" key="2">
    <source>
        <dbReference type="EMBL" id="KEJ89426.1"/>
    </source>
</evidence>
<evidence type="ECO:0008006" key="4">
    <source>
        <dbReference type="Google" id="ProtNLM"/>
    </source>
</evidence>
<dbReference type="Pfam" id="PF17267">
    <property type="entry name" value="DUF5333"/>
    <property type="match status" value="1"/>
</dbReference>
<feature type="chain" id="PRO_5001689735" description="NADH dehydrogenase subunit E" evidence="1">
    <location>
        <begin position="20"/>
        <end position="133"/>
    </location>
</feature>
<dbReference type="Proteomes" id="UP000027734">
    <property type="component" value="Unassembled WGS sequence"/>
</dbReference>
<keyword evidence="1" id="KW-0732">Signal</keyword>
<proteinExistence type="predicted"/>
<evidence type="ECO:0000256" key="1">
    <source>
        <dbReference type="SAM" id="SignalP"/>
    </source>
</evidence>
<dbReference type="EMBL" id="JAMC01000003">
    <property type="protein sequence ID" value="KEJ89426.1"/>
    <property type="molecule type" value="Genomic_DNA"/>
</dbReference>
<name>A0A073IIT3_9RHOB</name>
<comment type="caution">
    <text evidence="2">The sequence shown here is derived from an EMBL/GenBank/DDBJ whole genome shotgun (WGS) entry which is preliminary data.</text>
</comment>
<organism evidence="2 3">
    <name type="scientific">Sulfitobacter donghicola DSW-25 = KCTC 12864 = JCM 14565</name>
    <dbReference type="NCBI Taxonomy" id="1300350"/>
    <lineage>
        <taxon>Bacteria</taxon>
        <taxon>Pseudomonadati</taxon>
        <taxon>Pseudomonadota</taxon>
        <taxon>Alphaproteobacteria</taxon>
        <taxon>Rhodobacterales</taxon>
        <taxon>Roseobacteraceae</taxon>
        <taxon>Sulfitobacter</taxon>
    </lineage>
</organism>
<dbReference type="RefSeq" id="WP_025060283.1">
    <property type="nucleotide sequence ID" value="NZ_JAMC01000003.1"/>
</dbReference>
<dbReference type="eggNOG" id="ENOG50330KF">
    <property type="taxonomic scope" value="Bacteria"/>
</dbReference>
<dbReference type="STRING" id="1300350.Z948_2985"/>
<sequence>MRKLFFTLSILALSAGSVAAKQPLRDVKIVDDAVFDVAVADKIRKECPDISARVVKALTLYRSVRSKARALGYSDEEIEAYGDSDQEKARMRAKGEAYLRANGVVASDPQSYCAVGRKEIQKASRIGSLLREK</sequence>
<reference evidence="2 3" key="1">
    <citation type="submission" date="2014-01" db="EMBL/GenBank/DDBJ databases">
        <title>Sulfitobacter donghicola JCM 14565 Genome Sequencing.</title>
        <authorList>
            <person name="Lai Q."/>
            <person name="Hong Z."/>
        </authorList>
    </citation>
    <scope>NUCLEOTIDE SEQUENCE [LARGE SCALE GENOMIC DNA]</scope>
    <source>
        <strain evidence="2 3">JCM 14565</strain>
    </source>
</reference>
<evidence type="ECO:0000313" key="3">
    <source>
        <dbReference type="Proteomes" id="UP000027734"/>
    </source>
</evidence>
<dbReference type="OrthoDB" id="7658992at2"/>
<gene>
    <name evidence="2" type="ORF">DSW25_10490</name>
</gene>
<keyword evidence="3" id="KW-1185">Reference proteome</keyword>
<dbReference type="AlphaFoldDB" id="A0A073IIT3"/>
<feature type="signal peptide" evidence="1">
    <location>
        <begin position="1"/>
        <end position="19"/>
    </location>
</feature>
<dbReference type="InterPro" id="IPR020349">
    <property type="entry name" value="Uncharacterised_14.7kDa"/>
</dbReference>
<protein>
    <recommendedName>
        <fullName evidence="4">NADH dehydrogenase subunit E</fullName>
    </recommendedName>
</protein>